<keyword evidence="2" id="KW-1185">Reference proteome</keyword>
<comment type="caution">
    <text evidence="1">The sequence shown here is derived from an EMBL/GenBank/DDBJ whole genome shotgun (WGS) entry which is preliminary data.</text>
</comment>
<name>A0A835FL30_9POAL</name>
<sequence>MCWAMWKARNDICSIRNQLDPPLKLYVLLAHFLLIGM</sequence>
<evidence type="ECO:0000313" key="2">
    <source>
        <dbReference type="Proteomes" id="UP000636709"/>
    </source>
</evidence>
<organism evidence="1 2">
    <name type="scientific">Digitaria exilis</name>
    <dbReference type="NCBI Taxonomy" id="1010633"/>
    <lineage>
        <taxon>Eukaryota</taxon>
        <taxon>Viridiplantae</taxon>
        <taxon>Streptophyta</taxon>
        <taxon>Embryophyta</taxon>
        <taxon>Tracheophyta</taxon>
        <taxon>Spermatophyta</taxon>
        <taxon>Magnoliopsida</taxon>
        <taxon>Liliopsida</taxon>
        <taxon>Poales</taxon>
        <taxon>Poaceae</taxon>
        <taxon>PACMAD clade</taxon>
        <taxon>Panicoideae</taxon>
        <taxon>Panicodae</taxon>
        <taxon>Paniceae</taxon>
        <taxon>Anthephorinae</taxon>
        <taxon>Digitaria</taxon>
    </lineage>
</organism>
<dbReference type="Proteomes" id="UP000636709">
    <property type="component" value="Unassembled WGS sequence"/>
</dbReference>
<gene>
    <name evidence="1" type="ORF">HU200_008670</name>
</gene>
<dbReference type="AlphaFoldDB" id="A0A835FL30"/>
<evidence type="ECO:0000313" key="1">
    <source>
        <dbReference type="EMBL" id="KAF8765297.1"/>
    </source>
</evidence>
<protein>
    <submittedName>
        <fullName evidence="1">Uncharacterized protein</fullName>
    </submittedName>
</protein>
<reference evidence="1" key="1">
    <citation type="submission" date="2020-07" db="EMBL/GenBank/DDBJ databases">
        <title>Genome sequence and genetic diversity analysis of an under-domesticated orphan crop, white fonio (Digitaria exilis).</title>
        <authorList>
            <person name="Bennetzen J.L."/>
            <person name="Chen S."/>
            <person name="Ma X."/>
            <person name="Wang X."/>
            <person name="Yssel A.E.J."/>
            <person name="Chaluvadi S.R."/>
            <person name="Johnson M."/>
            <person name="Gangashetty P."/>
            <person name="Hamidou F."/>
            <person name="Sanogo M.D."/>
            <person name="Zwaenepoel A."/>
            <person name="Wallace J."/>
            <person name="Van De Peer Y."/>
            <person name="Van Deynze A."/>
        </authorList>
    </citation>
    <scope>NUCLEOTIDE SEQUENCE</scope>
    <source>
        <tissue evidence="1">Leaves</tissue>
    </source>
</reference>
<proteinExistence type="predicted"/>
<accession>A0A835FL30</accession>
<dbReference type="OrthoDB" id="676037at2759"/>
<dbReference type="EMBL" id="JACEFO010000575">
    <property type="protein sequence ID" value="KAF8765297.1"/>
    <property type="molecule type" value="Genomic_DNA"/>
</dbReference>